<evidence type="ECO:0000313" key="2">
    <source>
        <dbReference type="Proteomes" id="UP000030063"/>
    </source>
</evidence>
<gene>
    <name evidence="1" type="ORF">TMS3_0115665</name>
</gene>
<comment type="caution">
    <text evidence="1">The sequence shown here is derived from an EMBL/GenBank/DDBJ whole genome shotgun (WGS) entry which is preliminary data.</text>
</comment>
<proteinExistence type="predicted"/>
<evidence type="ECO:0000313" key="1">
    <source>
        <dbReference type="EMBL" id="KFX68921.1"/>
    </source>
</evidence>
<protein>
    <submittedName>
        <fullName evidence="1">Uncharacterized protein</fullName>
    </submittedName>
</protein>
<dbReference type="EMBL" id="AWSQ01000004">
    <property type="protein sequence ID" value="KFX68921.1"/>
    <property type="molecule type" value="Genomic_DNA"/>
</dbReference>
<keyword evidence="2" id="KW-1185">Reference proteome</keyword>
<organism evidence="1 2">
    <name type="scientific">Pseudomonas taeanensis MS-3</name>
    <dbReference type="NCBI Taxonomy" id="1395571"/>
    <lineage>
        <taxon>Bacteria</taxon>
        <taxon>Pseudomonadati</taxon>
        <taxon>Pseudomonadota</taxon>
        <taxon>Gammaproteobacteria</taxon>
        <taxon>Pseudomonadales</taxon>
        <taxon>Pseudomonadaceae</taxon>
        <taxon>Pseudomonas</taxon>
    </lineage>
</organism>
<name>A0A0A1YIQ0_9PSED</name>
<dbReference type="OrthoDB" id="6961361at2"/>
<accession>A0A0A1YIQ0</accession>
<dbReference type="Proteomes" id="UP000030063">
    <property type="component" value="Unassembled WGS sequence"/>
</dbReference>
<reference evidence="1 2" key="1">
    <citation type="journal article" date="2014" name="Genome Announc.">
        <title>Draft Genome Sequence of Petroleum Oil-Degrading Marine Bacterium Pseudomonas taeanensis Strain MS-3, Isolated from a Crude Oil-Contaminated Seashore.</title>
        <authorList>
            <person name="Lee S.Y."/>
            <person name="Kim S.H."/>
            <person name="Lee D.G."/>
            <person name="Shin S."/>
            <person name="Yun S.H."/>
            <person name="Choi C.W."/>
            <person name="Chung Y.H."/>
            <person name="Choi J.S."/>
            <person name="Kahng H.Y."/>
            <person name="Kim S.I."/>
        </authorList>
    </citation>
    <scope>NUCLEOTIDE SEQUENCE [LARGE SCALE GENOMIC DNA]</scope>
    <source>
        <strain evidence="1 2">MS-3</strain>
    </source>
</reference>
<dbReference type="AlphaFoldDB" id="A0A0A1YIQ0"/>
<dbReference type="RefSeq" id="WP_025166151.1">
    <property type="nucleotide sequence ID" value="NZ_AWSQ01000004.1"/>
</dbReference>
<sequence length="64" mass="7478">MNLANVQVEPLLQGGRQLWQVRMGRRALIFQEELAARAFAAQLHMRMTWLRQQNQQDDADSRPS</sequence>
<dbReference type="STRING" id="1395571.TMS3_0115665"/>